<evidence type="ECO:0000256" key="4">
    <source>
        <dbReference type="ARBA" id="ARBA00022692"/>
    </source>
</evidence>
<dbReference type="AlphaFoldDB" id="A0AAN7WIC4"/>
<dbReference type="InterPro" id="IPR036259">
    <property type="entry name" value="MFS_trans_sf"/>
</dbReference>
<comment type="similarity">
    <text evidence="2 7">Belongs to the major facilitator superfamily. Sugar transporter (TC 2.A.1.1) family.</text>
</comment>
<evidence type="ECO:0000256" key="8">
    <source>
        <dbReference type="SAM" id="Phobius"/>
    </source>
</evidence>
<dbReference type="PANTHER" id="PTHR48022">
    <property type="entry name" value="PLASTIDIC GLUCOSE TRANSPORTER 4"/>
    <property type="match status" value="1"/>
</dbReference>
<evidence type="ECO:0000256" key="2">
    <source>
        <dbReference type="ARBA" id="ARBA00010992"/>
    </source>
</evidence>
<evidence type="ECO:0000256" key="3">
    <source>
        <dbReference type="ARBA" id="ARBA00022448"/>
    </source>
</evidence>
<feature type="transmembrane region" description="Helical" evidence="8">
    <location>
        <begin position="216"/>
        <end position="235"/>
    </location>
</feature>
<keyword evidence="5 8" id="KW-1133">Transmembrane helix</keyword>
<dbReference type="InterPro" id="IPR050360">
    <property type="entry name" value="MFS_Sugar_Transporters"/>
</dbReference>
<protein>
    <recommendedName>
        <fullName evidence="9">Major facilitator superfamily (MFS) profile domain-containing protein</fullName>
    </recommendedName>
</protein>
<evidence type="ECO:0000313" key="11">
    <source>
        <dbReference type="Proteomes" id="UP001310594"/>
    </source>
</evidence>
<gene>
    <name evidence="10" type="ORF">LTR97_005763</name>
</gene>
<proteinExistence type="inferred from homology"/>
<dbReference type="Gene3D" id="1.20.1250.20">
    <property type="entry name" value="MFS general substrate transporter like domains"/>
    <property type="match status" value="1"/>
</dbReference>
<evidence type="ECO:0000256" key="1">
    <source>
        <dbReference type="ARBA" id="ARBA00004141"/>
    </source>
</evidence>
<keyword evidence="6 8" id="KW-0472">Membrane</keyword>
<organism evidence="10 11">
    <name type="scientific">Elasticomyces elasticus</name>
    <dbReference type="NCBI Taxonomy" id="574655"/>
    <lineage>
        <taxon>Eukaryota</taxon>
        <taxon>Fungi</taxon>
        <taxon>Dikarya</taxon>
        <taxon>Ascomycota</taxon>
        <taxon>Pezizomycotina</taxon>
        <taxon>Dothideomycetes</taxon>
        <taxon>Dothideomycetidae</taxon>
        <taxon>Mycosphaerellales</taxon>
        <taxon>Teratosphaeriaceae</taxon>
        <taxon>Elasticomyces</taxon>
    </lineage>
</organism>
<dbReference type="Proteomes" id="UP001310594">
    <property type="component" value="Unassembled WGS sequence"/>
</dbReference>
<dbReference type="GO" id="GO:0005351">
    <property type="term" value="F:carbohydrate:proton symporter activity"/>
    <property type="evidence" value="ECO:0007669"/>
    <property type="project" value="TreeGrafter"/>
</dbReference>
<feature type="transmembrane region" description="Helical" evidence="8">
    <location>
        <begin position="304"/>
        <end position="326"/>
    </location>
</feature>
<evidence type="ECO:0000259" key="9">
    <source>
        <dbReference type="PROSITE" id="PS50850"/>
    </source>
</evidence>
<feature type="transmembrane region" description="Helical" evidence="8">
    <location>
        <begin position="92"/>
        <end position="112"/>
    </location>
</feature>
<dbReference type="PROSITE" id="PS50850">
    <property type="entry name" value="MFS"/>
    <property type="match status" value="1"/>
</dbReference>
<comment type="caution">
    <text evidence="10">The sequence shown here is derived from an EMBL/GenBank/DDBJ whole genome shotgun (WGS) entry which is preliminary data.</text>
</comment>
<feature type="transmembrane region" description="Helical" evidence="8">
    <location>
        <begin position="148"/>
        <end position="174"/>
    </location>
</feature>
<dbReference type="FunFam" id="1.20.1250.20:FF:000117">
    <property type="entry name" value="MFS hexose transporter"/>
    <property type="match status" value="1"/>
</dbReference>
<feature type="transmembrane region" description="Helical" evidence="8">
    <location>
        <begin position="186"/>
        <end position="210"/>
    </location>
</feature>
<dbReference type="Pfam" id="PF00083">
    <property type="entry name" value="Sugar_tr"/>
    <property type="match status" value="1"/>
</dbReference>
<name>A0AAN7WIC4_9PEZI</name>
<sequence>MSATAGAAAVLKKEETFGDPIVTRLVNEDKTPWYKKPNLRYMYLWLFLCCMGVEMTSGFDSQLINTLQFSQPFNKYFGNGLKDEKGKWAVEASLLGIISSSYQLGSIVAVPIAPWFNNRFGRRLSILVGSVVMMIGALIQGFSQHVGMYIVARILLGMGILFAIISGSCLIGELAHPKERAILTSLFNASYFIGSIIACAIAIATVNIIGDWSWRLPSLLQMGPSVLQIATVFLLPESPRWLVAQDREEEAYAILVKYHAEGDADNVIVLAEMAQIRSTIKLEMESNKQSWFTMVKKAGMRRRVLIAVFLGLFTQMSGNTLLSYYTNLLYTMMGYTTSYAKTRINIANQCWSLLSATLIALFVTRFRRRVAFMVSSSTMVVCFVAMTIAFQRLSVADDQGVKNHAASVTAMVFYFAYSPCYNIGNNALVYTYLIELFPYAVRTRGIGIEQIFGKAGGFFSNFVNPIAMKAIGWKFFAIYCGWIFFEFCFQYFMYPETRGRTLEELAFLFEGQEMADQAVHAVEKQLGEKGGIETIEEIPSGRSAA</sequence>
<dbReference type="SUPFAM" id="SSF103473">
    <property type="entry name" value="MFS general substrate transporter"/>
    <property type="match status" value="1"/>
</dbReference>
<feature type="transmembrane region" description="Helical" evidence="8">
    <location>
        <begin position="124"/>
        <end position="142"/>
    </location>
</feature>
<reference evidence="10" key="1">
    <citation type="submission" date="2023-08" db="EMBL/GenBank/DDBJ databases">
        <title>Black Yeasts Isolated from many extreme environments.</title>
        <authorList>
            <person name="Coleine C."/>
            <person name="Stajich J.E."/>
            <person name="Selbmann L."/>
        </authorList>
    </citation>
    <scope>NUCLEOTIDE SEQUENCE</scope>
    <source>
        <strain evidence="10">CCFEE 5810</strain>
    </source>
</reference>
<accession>A0AAN7WIC4</accession>
<dbReference type="EMBL" id="JAVRQU010000008">
    <property type="protein sequence ID" value="KAK5699634.1"/>
    <property type="molecule type" value="Genomic_DNA"/>
</dbReference>
<keyword evidence="3 7" id="KW-0813">Transport</keyword>
<feature type="transmembrane region" description="Helical" evidence="8">
    <location>
        <begin position="370"/>
        <end position="390"/>
    </location>
</feature>
<evidence type="ECO:0000256" key="6">
    <source>
        <dbReference type="ARBA" id="ARBA00023136"/>
    </source>
</evidence>
<dbReference type="NCBIfam" id="TIGR00879">
    <property type="entry name" value="SP"/>
    <property type="match status" value="1"/>
</dbReference>
<feature type="domain" description="Major facilitator superfamily (MFS) profile" evidence="9">
    <location>
        <begin position="46"/>
        <end position="498"/>
    </location>
</feature>
<evidence type="ECO:0000256" key="5">
    <source>
        <dbReference type="ARBA" id="ARBA00022989"/>
    </source>
</evidence>
<dbReference type="InterPro" id="IPR005828">
    <property type="entry name" value="MFS_sugar_transport-like"/>
</dbReference>
<keyword evidence="4 8" id="KW-0812">Transmembrane</keyword>
<evidence type="ECO:0000256" key="7">
    <source>
        <dbReference type="RuleBase" id="RU003346"/>
    </source>
</evidence>
<evidence type="ECO:0000313" key="10">
    <source>
        <dbReference type="EMBL" id="KAK5699634.1"/>
    </source>
</evidence>
<feature type="transmembrane region" description="Helical" evidence="8">
    <location>
        <begin position="346"/>
        <end position="363"/>
    </location>
</feature>
<dbReference type="GO" id="GO:0016020">
    <property type="term" value="C:membrane"/>
    <property type="evidence" value="ECO:0007669"/>
    <property type="project" value="UniProtKB-SubCell"/>
</dbReference>
<dbReference type="PANTHER" id="PTHR48022:SF29">
    <property type="entry name" value="SUGAR TRANSPORTER, PUTATIVE (AFU_ORTHOLOGUE AFUA_6G14500)-RELATED"/>
    <property type="match status" value="1"/>
</dbReference>
<dbReference type="InterPro" id="IPR020846">
    <property type="entry name" value="MFS_dom"/>
</dbReference>
<dbReference type="InterPro" id="IPR003663">
    <property type="entry name" value="Sugar/inositol_transpt"/>
</dbReference>
<feature type="transmembrane region" description="Helical" evidence="8">
    <location>
        <begin position="471"/>
        <end position="492"/>
    </location>
</feature>
<comment type="subcellular location">
    <subcellularLocation>
        <location evidence="1">Membrane</location>
        <topology evidence="1">Multi-pass membrane protein</topology>
    </subcellularLocation>
</comment>
<feature type="transmembrane region" description="Helical" evidence="8">
    <location>
        <begin position="41"/>
        <end position="59"/>
    </location>
</feature>